<organism evidence="2 3">
    <name type="scientific">Chryseolinea soli</name>
    <dbReference type="NCBI Taxonomy" id="2321403"/>
    <lineage>
        <taxon>Bacteria</taxon>
        <taxon>Pseudomonadati</taxon>
        <taxon>Bacteroidota</taxon>
        <taxon>Cytophagia</taxon>
        <taxon>Cytophagales</taxon>
        <taxon>Fulvivirgaceae</taxon>
        <taxon>Chryseolinea</taxon>
    </lineage>
</organism>
<evidence type="ECO:0000256" key="1">
    <source>
        <dbReference type="SAM" id="Phobius"/>
    </source>
</evidence>
<keyword evidence="1" id="KW-1133">Transmembrane helix</keyword>
<evidence type="ECO:0000313" key="2">
    <source>
        <dbReference type="EMBL" id="AYB29846.1"/>
    </source>
</evidence>
<evidence type="ECO:0008006" key="4">
    <source>
        <dbReference type="Google" id="ProtNLM"/>
    </source>
</evidence>
<proteinExistence type="predicted"/>
<gene>
    <name evidence="2" type="ORF">D4L85_04300</name>
</gene>
<protein>
    <recommendedName>
        <fullName evidence="4">Phage holin family protein</fullName>
    </recommendedName>
</protein>
<dbReference type="AlphaFoldDB" id="A0A385SHC8"/>
<dbReference type="RefSeq" id="WP_119753155.1">
    <property type="nucleotide sequence ID" value="NZ_CP032382.1"/>
</dbReference>
<sequence length="115" mass="12635">MEEPKKSAEKIVEAAADLVETYRNLITVRVVEQTSLGASVSIVGILLLLVAGFILLFMGVGLAWWAGETLDNMKAGFFIVGGFYAVVLLVLLLTARKVILPNIRNLLIKKIYEQD</sequence>
<keyword evidence="1" id="KW-0812">Transmembrane</keyword>
<keyword evidence="1" id="KW-0472">Membrane</keyword>
<dbReference type="OrthoDB" id="678581at2"/>
<keyword evidence="3" id="KW-1185">Reference proteome</keyword>
<evidence type="ECO:0000313" key="3">
    <source>
        <dbReference type="Proteomes" id="UP000266183"/>
    </source>
</evidence>
<feature type="transmembrane region" description="Helical" evidence="1">
    <location>
        <begin position="77"/>
        <end position="95"/>
    </location>
</feature>
<reference evidence="3" key="1">
    <citation type="submission" date="2018-09" db="EMBL/GenBank/DDBJ databases">
        <title>Chryseolinea sp. KIS68-18 isolated from soil.</title>
        <authorList>
            <person name="Weon H.-Y."/>
            <person name="Kwon S.-W."/>
            <person name="Lee S.A."/>
        </authorList>
    </citation>
    <scope>NUCLEOTIDE SEQUENCE [LARGE SCALE GENOMIC DNA]</scope>
    <source>
        <strain evidence="3">KIS68-18</strain>
    </source>
</reference>
<accession>A0A385SHC8</accession>
<dbReference type="Proteomes" id="UP000266183">
    <property type="component" value="Chromosome"/>
</dbReference>
<dbReference type="KEGG" id="chk:D4L85_04300"/>
<name>A0A385SHC8_9BACT</name>
<feature type="transmembrane region" description="Helical" evidence="1">
    <location>
        <begin position="42"/>
        <end position="65"/>
    </location>
</feature>
<dbReference type="EMBL" id="CP032382">
    <property type="protein sequence ID" value="AYB29846.1"/>
    <property type="molecule type" value="Genomic_DNA"/>
</dbReference>